<gene>
    <name evidence="2" type="ORF">C6P46_001179</name>
</gene>
<dbReference type="Proteomes" id="UP000777482">
    <property type="component" value="Unassembled WGS sequence"/>
</dbReference>
<protein>
    <submittedName>
        <fullName evidence="2">Uncharacterized protein</fullName>
    </submittedName>
</protein>
<keyword evidence="1" id="KW-1133">Transmembrane helix</keyword>
<dbReference type="AlphaFoldDB" id="A0A9P7B8G7"/>
<evidence type="ECO:0000313" key="2">
    <source>
        <dbReference type="EMBL" id="KAG0664583.1"/>
    </source>
</evidence>
<reference evidence="2 3" key="1">
    <citation type="submission" date="2020-11" db="EMBL/GenBank/DDBJ databases">
        <title>Kefir isolates.</title>
        <authorList>
            <person name="Marcisauskas S."/>
            <person name="Kim Y."/>
            <person name="Blasche S."/>
        </authorList>
    </citation>
    <scope>NUCLEOTIDE SEQUENCE [LARGE SCALE GENOMIC DNA]</scope>
    <source>
        <strain evidence="2 3">KR</strain>
    </source>
</reference>
<dbReference type="OrthoDB" id="1684102at2759"/>
<keyword evidence="1" id="KW-0812">Transmembrane</keyword>
<organism evidence="2 3">
    <name type="scientific">Rhodotorula mucilaginosa</name>
    <name type="common">Yeast</name>
    <name type="synonym">Rhodotorula rubra</name>
    <dbReference type="NCBI Taxonomy" id="5537"/>
    <lineage>
        <taxon>Eukaryota</taxon>
        <taxon>Fungi</taxon>
        <taxon>Dikarya</taxon>
        <taxon>Basidiomycota</taxon>
        <taxon>Pucciniomycotina</taxon>
        <taxon>Microbotryomycetes</taxon>
        <taxon>Sporidiobolales</taxon>
        <taxon>Sporidiobolaceae</taxon>
        <taxon>Rhodotorula</taxon>
    </lineage>
</organism>
<dbReference type="EMBL" id="PUHQ01000013">
    <property type="protein sequence ID" value="KAG0664583.1"/>
    <property type="molecule type" value="Genomic_DNA"/>
</dbReference>
<proteinExistence type="predicted"/>
<sequence>MTTADILPLVPTTYPVVVIDAILSTLTHTNPIRRRFALGLVLVAGYLALQVALVSRAALNAPRVVQPPAWIHEDDLARRYVAESPSDVQKANHARLVDLIESRSSAYSPALFSLRSIWSETSPVVGVSAVLLHWKRRKGLELVVRHISRYPFIREIIIWNNHPGVDLKASDFKIAPPPRSNLPAASLRIVNSPSNIHDAGKHLACSMATYEHCYFNDDDWLNIYMDTTYAKYVECCAGRGSGNSALAGGRISSNTMPIIHLEHRRWRFEHPDLDLHTGFTWLGTGSFTPRHLSRRFTQQQAAAPVLLSRDQSLVADMFFSLWTNSYPEQMPNDLVPIDVEGGEVGWSRGDGVDQWAVVYGNIRSAVRTLFLALTLATPSLVPFPFPLSTPPAESHTRAPCANDACLFTTSLTPFPDPEALRQSYFDTPAGQGQPSLLRWMSRFGREESDGLEWRTVIAERERDHPDLALPPPSTGFLPLAPGWTVKEHEERFNALMVEKRRGTSNLGRLGGGVAAGVGMAGGAAGLASAKMESAWPDEDWWVRNGSWHLAVDGKGTETCWQSFLPPDTDDHFGLTFIKPQIVREVTVTGSLDLANVVAWEDLGGGSDSWEVYSVRGEGTGGWEPRSLAASPRVVPLSSSTVKVTLSLEPIRTPTTYAVPGHGNYEVDEEGREVAIGKLKFVSRGRKRERVRVCAWEFDGWKV</sequence>
<evidence type="ECO:0000256" key="1">
    <source>
        <dbReference type="SAM" id="Phobius"/>
    </source>
</evidence>
<keyword evidence="3" id="KW-1185">Reference proteome</keyword>
<name>A0A9P7B8G7_RHOMI</name>
<feature type="transmembrane region" description="Helical" evidence="1">
    <location>
        <begin position="36"/>
        <end position="59"/>
    </location>
</feature>
<evidence type="ECO:0000313" key="3">
    <source>
        <dbReference type="Proteomes" id="UP000777482"/>
    </source>
</evidence>
<keyword evidence="1" id="KW-0472">Membrane</keyword>
<accession>A0A9P7B8G7</accession>
<comment type="caution">
    <text evidence="2">The sequence shown here is derived from an EMBL/GenBank/DDBJ whole genome shotgun (WGS) entry which is preliminary data.</text>
</comment>